<dbReference type="Pfam" id="PF00583">
    <property type="entry name" value="Acetyltransf_1"/>
    <property type="match status" value="1"/>
</dbReference>
<evidence type="ECO:0000256" key="1">
    <source>
        <dbReference type="ARBA" id="ARBA00022679"/>
    </source>
</evidence>
<dbReference type="InterPro" id="IPR050769">
    <property type="entry name" value="NAT_camello-type"/>
</dbReference>
<dbReference type="Gene3D" id="3.40.630.30">
    <property type="match status" value="1"/>
</dbReference>
<protein>
    <recommendedName>
        <fullName evidence="3">N-acetyltransferase domain-containing protein</fullName>
    </recommendedName>
</protein>
<feature type="domain" description="N-acetyltransferase" evidence="3">
    <location>
        <begin position="87"/>
        <end position="258"/>
    </location>
</feature>
<organism evidence="4 5">
    <name type="scientific">Actinomadura rubrobrunea</name>
    <dbReference type="NCBI Taxonomy" id="115335"/>
    <lineage>
        <taxon>Bacteria</taxon>
        <taxon>Bacillati</taxon>
        <taxon>Actinomycetota</taxon>
        <taxon>Actinomycetes</taxon>
        <taxon>Streptosporangiales</taxon>
        <taxon>Thermomonosporaceae</taxon>
        <taxon>Actinomadura</taxon>
    </lineage>
</organism>
<feature type="compositionally biased region" description="Gly residues" evidence="2">
    <location>
        <begin position="11"/>
        <end position="23"/>
    </location>
</feature>
<evidence type="ECO:0000259" key="3">
    <source>
        <dbReference type="PROSITE" id="PS51186"/>
    </source>
</evidence>
<proteinExistence type="predicted"/>
<dbReference type="GO" id="GO:0008080">
    <property type="term" value="F:N-acetyltransferase activity"/>
    <property type="evidence" value="ECO:0007669"/>
    <property type="project" value="InterPro"/>
</dbReference>
<sequence>MTATYDSAPGLNGGDAVLGGGPRTGAAGANRDAADPSRETADGGAAHRTQDRGAAGRAQAHEAAGAGSSRGLLRLRDEPPEWSLGELRLRRYRRADHAAVLALHREGLAQVGLRPGDGVYYDHDFSRMEEIYLRDGGEFLVGELNGEIVAMGGLRPAGLVPCGDARASADCAPAAPAPGVAEMVRLRVRPDVQRCGFGTAVMRALEERAVECGYRLLCADTTELQEPALRMYRRSGWTETRREVIGGIVNVYLEKRLR</sequence>
<keyword evidence="1" id="KW-0808">Transferase</keyword>
<evidence type="ECO:0000313" key="4">
    <source>
        <dbReference type="EMBL" id="GLW65497.1"/>
    </source>
</evidence>
<evidence type="ECO:0000256" key="2">
    <source>
        <dbReference type="SAM" id="MobiDB-lite"/>
    </source>
</evidence>
<feature type="compositionally biased region" description="Basic and acidic residues" evidence="2">
    <location>
        <begin position="32"/>
        <end position="41"/>
    </location>
</feature>
<dbReference type="SUPFAM" id="SSF55729">
    <property type="entry name" value="Acyl-CoA N-acyltransferases (Nat)"/>
    <property type="match status" value="1"/>
</dbReference>
<dbReference type="EMBL" id="BSRZ01000009">
    <property type="protein sequence ID" value="GLW65497.1"/>
    <property type="molecule type" value="Genomic_DNA"/>
</dbReference>
<name>A0A9W6PXC1_9ACTN</name>
<gene>
    <name evidence="4" type="ORF">Arub01_37410</name>
</gene>
<dbReference type="PROSITE" id="PS51186">
    <property type="entry name" value="GNAT"/>
    <property type="match status" value="1"/>
</dbReference>
<accession>A0A9W6PXC1</accession>
<reference evidence="4" key="1">
    <citation type="submission" date="2023-02" db="EMBL/GenBank/DDBJ databases">
        <title>Actinomadura rubrobrunea NBRC 14622.</title>
        <authorList>
            <person name="Ichikawa N."/>
            <person name="Sato H."/>
            <person name="Tonouchi N."/>
        </authorList>
    </citation>
    <scope>NUCLEOTIDE SEQUENCE</scope>
    <source>
        <strain evidence="4">NBRC 14622</strain>
    </source>
</reference>
<dbReference type="InterPro" id="IPR000182">
    <property type="entry name" value="GNAT_dom"/>
</dbReference>
<dbReference type="PANTHER" id="PTHR13947:SF37">
    <property type="entry name" value="LD18367P"/>
    <property type="match status" value="1"/>
</dbReference>
<comment type="caution">
    <text evidence="4">The sequence shown here is derived from an EMBL/GenBank/DDBJ whole genome shotgun (WGS) entry which is preliminary data.</text>
</comment>
<keyword evidence="5" id="KW-1185">Reference proteome</keyword>
<dbReference type="RefSeq" id="WP_083951005.1">
    <property type="nucleotide sequence ID" value="NZ_BSRZ01000009.1"/>
</dbReference>
<evidence type="ECO:0000313" key="5">
    <source>
        <dbReference type="Proteomes" id="UP001165124"/>
    </source>
</evidence>
<dbReference type="CDD" id="cd04301">
    <property type="entry name" value="NAT_SF"/>
    <property type="match status" value="1"/>
</dbReference>
<feature type="compositionally biased region" description="Low complexity" evidence="2">
    <location>
        <begin position="53"/>
        <end position="67"/>
    </location>
</feature>
<feature type="region of interest" description="Disordered" evidence="2">
    <location>
        <begin position="1"/>
        <end position="74"/>
    </location>
</feature>
<dbReference type="PANTHER" id="PTHR13947">
    <property type="entry name" value="GNAT FAMILY N-ACETYLTRANSFERASE"/>
    <property type="match status" value="1"/>
</dbReference>
<dbReference type="Proteomes" id="UP001165124">
    <property type="component" value="Unassembled WGS sequence"/>
</dbReference>
<dbReference type="InterPro" id="IPR016181">
    <property type="entry name" value="Acyl_CoA_acyltransferase"/>
</dbReference>
<dbReference type="AlphaFoldDB" id="A0A9W6PXC1"/>